<feature type="transmembrane region" description="Helical" evidence="6">
    <location>
        <begin position="12"/>
        <end position="35"/>
    </location>
</feature>
<evidence type="ECO:0000256" key="6">
    <source>
        <dbReference type="SAM" id="Phobius"/>
    </source>
</evidence>
<name>A0A8B9PPS7_APTOW</name>
<dbReference type="AlphaFoldDB" id="A0A8B9PPS7"/>
<evidence type="ECO:0000256" key="1">
    <source>
        <dbReference type="ARBA" id="ARBA00004141"/>
    </source>
</evidence>
<evidence type="ECO:0000256" key="4">
    <source>
        <dbReference type="ARBA" id="ARBA00023136"/>
    </source>
</evidence>
<comment type="subcellular location">
    <subcellularLocation>
        <location evidence="1">Membrane</location>
        <topology evidence="1">Multi-pass membrane protein</topology>
    </subcellularLocation>
</comment>
<sequence length="217" mass="23319">MAVSALQLSELVLHGAAFLCGIVGAAALTVTQGAFGGRCVLYGAATWNGTALGLESFSHVSLCYFVSAVSILVALYCFAVLLCGIYSCCADESRRDRAWLSVALAVASVVLFFLLISACILRAGMDALCTSVMRAASLASCQEAQRKPWPPYDSSRFYSNLYSAQAAAWVNIFAWCLLLVLLAVQRQREAPFTLLRRGDPEWSAETEAIFGGRPARP</sequence>
<dbReference type="PANTHER" id="PTHR31056:SF1">
    <property type="entry name" value="TRANSMEMBRANE PROTEIN 179B"/>
    <property type="match status" value="1"/>
</dbReference>
<evidence type="ECO:0000313" key="7">
    <source>
        <dbReference type="Ensembl" id="ENSAOWP00000012900.1"/>
    </source>
</evidence>
<protein>
    <submittedName>
        <fullName evidence="7">Transmembrane protein 179B</fullName>
    </submittedName>
</protein>
<evidence type="ECO:0000256" key="3">
    <source>
        <dbReference type="ARBA" id="ARBA00022989"/>
    </source>
</evidence>
<accession>A0A8B9PPS7</accession>
<dbReference type="Proteomes" id="UP000694424">
    <property type="component" value="Unplaced"/>
</dbReference>
<reference evidence="7" key="2">
    <citation type="submission" date="2025-09" db="UniProtKB">
        <authorList>
            <consortium name="Ensembl"/>
        </authorList>
    </citation>
    <scope>IDENTIFICATION</scope>
</reference>
<dbReference type="PANTHER" id="PTHR31056">
    <property type="entry name" value="TRANSMEMBRANE PROTEIN 179B"/>
    <property type="match status" value="1"/>
</dbReference>
<reference evidence="7" key="1">
    <citation type="submission" date="2025-08" db="UniProtKB">
        <authorList>
            <consortium name="Ensembl"/>
        </authorList>
    </citation>
    <scope>IDENTIFICATION</scope>
</reference>
<organism evidence="7 8">
    <name type="scientific">Apteryx owenii</name>
    <name type="common">Little spotted kiwi</name>
    <dbReference type="NCBI Taxonomy" id="8824"/>
    <lineage>
        <taxon>Eukaryota</taxon>
        <taxon>Metazoa</taxon>
        <taxon>Chordata</taxon>
        <taxon>Craniata</taxon>
        <taxon>Vertebrata</taxon>
        <taxon>Euteleostomi</taxon>
        <taxon>Archelosauria</taxon>
        <taxon>Archosauria</taxon>
        <taxon>Dinosauria</taxon>
        <taxon>Saurischia</taxon>
        <taxon>Theropoda</taxon>
        <taxon>Coelurosauria</taxon>
        <taxon>Aves</taxon>
        <taxon>Palaeognathae</taxon>
        <taxon>Apterygiformes</taxon>
        <taxon>Apterygidae</taxon>
        <taxon>Apteryx</taxon>
    </lineage>
</organism>
<evidence type="ECO:0000256" key="2">
    <source>
        <dbReference type="ARBA" id="ARBA00022692"/>
    </source>
</evidence>
<feature type="transmembrane region" description="Helical" evidence="6">
    <location>
        <begin position="64"/>
        <end position="86"/>
    </location>
</feature>
<dbReference type="InterPro" id="IPR059010">
    <property type="entry name" value="TMEM179-179B"/>
</dbReference>
<dbReference type="Pfam" id="PF26158">
    <property type="entry name" value="Claudin_TMEM179-179B"/>
    <property type="match status" value="1"/>
</dbReference>
<evidence type="ECO:0000256" key="5">
    <source>
        <dbReference type="ARBA" id="ARBA00093776"/>
    </source>
</evidence>
<keyword evidence="2 6" id="KW-0812">Transmembrane</keyword>
<comment type="similarity">
    <text evidence="5">Belongs to the TMEM179 family.</text>
</comment>
<evidence type="ECO:0000313" key="8">
    <source>
        <dbReference type="Proteomes" id="UP000694424"/>
    </source>
</evidence>
<feature type="transmembrane region" description="Helical" evidence="6">
    <location>
        <begin position="166"/>
        <end position="184"/>
    </location>
</feature>
<proteinExistence type="inferred from homology"/>
<keyword evidence="3 6" id="KW-1133">Transmembrane helix</keyword>
<feature type="transmembrane region" description="Helical" evidence="6">
    <location>
        <begin position="98"/>
        <end position="123"/>
    </location>
</feature>
<keyword evidence="8" id="KW-1185">Reference proteome</keyword>
<keyword evidence="4 6" id="KW-0472">Membrane</keyword>
<dbReference type="InterPro" id="IPR029776">
    <property type="entry name" value="TMEM179B"/>
</dbReference>
<dbReference type="Ensembl" id="ENSAOWT00000014672.1">
    <property type="protein sequence ID" value="ENSAOWP00000012900.1"/>
    <property type="gene ID" value="ENSAOWG00000008817.1"/>
</dbReference>